<dbReference type="GO" id="GO:0000146">
    <property type="term" value="F:microfilament motor activity"/>
    <property type="evidence" value="ECO:0007669"/>
    <property type="project" value="TreeGrafter"/>
</dbReference>
<reference evidence="4" key="3">
    <citation type="submission" date="2025-09" db="UniProtKB">
        <authorList>
            <consortium name="Ensembl"/>
        </authorList>
    </citation>
    <scope>IDENTIFICATION</scope>
</reference>
<dbReference type="GeneTree" id="ENSGT00940000154805"/>
<keyword evidence="1 2" id="KW-0175">Coiled coil</keyword>
<dbReference type="SUPFAM" id="SSF90257">
    <property type="entry name" value="Myosin rod fragments"/>
    <property type="match status" value="1"/>
</dbReference>
<evidence type="ECO:0000313" key="4">
    <source>
        <dbReference type="Ensembl" id="ENSHHUP00000078788.1"/>
    </source>
</evidence>
<dbReference type="PANTHER" id="PTHR45615:SF27">
    <property type="entry name" value="MYOSIN HEAVY CHAIN, MUSCLE"/>
    <property type="match status" value="1"/>
</dbReference>
<accession>A0A4W5QYG5</accession>
<dbReference type="GO" id="GO:0005737">
    <property type="term" value="C:cytoplasm"/>
    <property type="evidence" value="ECO:0007669"/>
    <property type="project" value="TreeGrafter"/>
</dbReference>
<reference evidence="5" key="1">
    <citation type="submission" date="2018-06" db="EMBL/GenBank/DDBJ databases">
        <title>Genome assembly of Danube salmon.</title>
        <authorList>
            <person name="Macqueen D.J."/>
            <person name="Gundappa M.K."/>
        </authorList>
    </citation>
    <scope>NUCLEOTIDE SEQUENCE [LARGE SCALE GENOMIC DNA]</scope>
</reference>
<evidence type="ECO:0000256" key="2">
    <source>
        <dbReference type="SAM" id="Coils"/>
    </source>
</evidence>
<evidence type="ECO:0000256" key="1">
    <source>
        <dbReference type="ARBA" id="ARBA00023054"/>
    </source>
</evidence>
<dbReference type="GO" id="GO:0032982">
    <property type="term" value="C:myosin filament"/>
    <property type="evidence" value="ECO:0007669"/>
    <property type="project" value="TreeGrafter"/>
</dbReference>
<feature type="coiled-coil region" evidence="2">
    <location>
        <begin position="8"/>
        <end position="105"/>
    </location>
</feature>
<dbReference type="Gene3D" id="1.20.5.340">
    <property type="match status" value="1"/>
</dbReference>
<dbReference type="GO" id="GO:0016460">
    <property type="term" value="C:myosin II complex"/>
    <property type="evidence" value="ECO:0007669"/>
    <property type="project" value="TreeGrafter"/>
</dbReference>
<dbReference type="GO" id="GO:0051015">
    <property type="term" value="F:actin filament binding"/>
    <property type="evidence" value="ECO:0007669"/>
    <property type="project" value="TreeGrafter"/>
</dbReference>
<feature type="domain" description="Myosin tail" evidence="3">
    <location>
        <begin position="7"/>
        <end position="104"/>
    </location>
</feature>
<protein>
    <recommendedName>
        <fullName evidence="3">Myosin tail domain-containing protein</fullName>
    </recommendedName>
</protein>
<dbReference type="AlphaFoldDB" id="A0A4W5QYG5"/>
<evidence type="ECO:0000313" key="5">
    <source>
        <dbReference type="Proteomes" id="UP000314982"/>
    </source>
</evidence>
<reference evidence="4" key="2">
    <citation type="submission" date="2025-08" db="UniProtKB">
        <authorList>
            <consortium name="Ensembl"/>
        </authorList>
    </citation>
    <scope>IDENTIFICATION</scope>
</reference>
<dbReference type="Proteomes" id="UP000314982">
    <property type="component" value="Unassembled WGS sequence"/>
</dbReference>
<sequence>MSGFDETIGKLSKDKKALQETHQQALDDLLAEEDKVNILTKAKVKLEQQVDDLESSLEQEKKIRMDMERTKGKLEGDLKLTQESVMDLENDKQQLEDRLKKYNKNFSYSSIHTLEHVILIETLTIWFDLAGKTEFRQLLTKIEDEQSSSAISQKKIKELQVLNEKILPS</sequence>
<organism evidence="4 5">
    <name type="scientific">Hucho hucho</name>
    <name type="common">huchen</name>
    <dbReference type="NCBI Taxonomy" id="62062"/>
    <lineage>
        <taxon>Eukaryota</taxon>
        <taxon>Metazoa</taxon>
        <taxon>Chordata</taxon>
        <taxon>Craniata</taxon>
        <taxon>Vertebrata</taxon>
        <taxon>Euteleostomi</taxon>
        <taxon>Actinopterygii</taxon>
        <taxon>Neopterygii</taxon>
        <taxon>Teleostei</taxon>
        <taxon>Protacanthopterygii</taxon>
        <taxon>Salmoniformes</taxon>
        <taxon>Salmonidae</taxon>
        <taxon>Salmoninae</taxon>
        <taxon>Hucho</taxon>
    </lineage>
</organism>
<evidence type="ECO:0000259" key="3">
    <source>
        <dbReference type="Pfam" id="PF01576"/>
    </source>
</evidence>
<dbReference type="PANTHER" id="PTHR45615">
    <property type="entry name" value="MYOSIN HEAVY CHAIN, NON-MUSCLE"/>
    <property type="match status" value="1"/>
</dbReference>
<dbReference type="Ensembl" id="ENSHHUT00000081331.1">
    <property type="protein sequence ID" value="ENSHHUP00000078788.1"/>
    <property type="gene ID" value="ENSHHUG00000045964.1"/>
</dbReference>
<keyword evidence="5" id="KW-1185">Reference proteome</keyword>
<proteinExistence type="predicted"/>
<dbReference type="STRING" id="62062.ENSHHUP00000078788"/>
<dbReference type="InterPro" id="IPR002928">
    <property type="entry name" value="Myosin_tail"/>
</dbReference>
<name>A0A4W5QYG5_9TELE</name>
<dbReference type="Pfam" id="PF01576">
    <property type="entry name" value="Myosin_tail_1"/>
    <property type="match status" value="1"/>
</dbReference>